<dbReference type="PROSITE" id="PS50885">
    <property type="entry name" value="HAMP"/>
    <property type="match status" value="1"/>
</dbReference>
<accession>A0ABX7QMY2</accession>
<dbReference type="EMBL" id="CP071503">
    <property type="protein sequence ID" value="QSX32120.1"/>
    <property type="molecule type" value="Genomic_DNA"/>
</dbReference>
<dbReference type="CDD" id="cd01948">
    <property type="entry name" value="EAL"/>
    <property type="match status" value="1"/>
</dbReference>
<proteinExistence type="predicted"/>
<dbReference type="Gene3D" id="6.10.340.10">
    <property type="match status" value="1"/>
</dbReference>
<evidence type="ECO:0000259" key="2">
    <source>
        <dbReference type="PROSITE" id="PS50883"/>
    </source>
</evidence>
<feature type="transmembrane region" description="Helical" evidence="1">
    <location>
        <begin position="12"/>
        <end position="32"/>
    </location>
</feature>
<dbReference type="RefSeq" id="WP_207353365.1">
    <property type="nucleotide sequence ID" value="NZ_CP071503.1"/>
</dbReference>
<dbReference type="NCBIfam" id="TIGR00254">
    <property type="entry name" value="GGDEF"/>
    <property type="match status" value="1"/>
</dbReference>
<feature type="domain" description="GGDEF" evidence="4">
    <location>
        <begin position="295"/>
        <end position="428"/>
    </location>
</feature>
<dbReference type="InterPro" id="IPR003660">
    <property type="entry name" value="HAMP_dom"/>
</dbReference>
<protein>
    <submittedName>
        <fullName evidence="5">EAL domain-containing protein</fullName>
    </submittedName>
</protein>
<gene>
    <name evidence="5" type="ORF">JYB87_10005</name>
</gene>
<dbReference type="Pfam" id="PF00990">
    <property type="entry name" value="GGDEF"/>
    <property type="match status" value="1"/>
</dbReference>
<dbReference type="PANTHER" id="PTHR44757:SF2">
    <property type="entry name" value="BIOFILM ARCHITECTURE MAINTENANCE PROTEIN MBAA"/>
    <property type="match status" value="1"/>
</dbReference>
<dbReference type="SMART" id="SM00052">
    <property type="entry name" value="EAL"/>
    <property type="match status" value="1"/>
</dbReference>
<dbReference type="SUPFAM" id="SSF141868">
    <property type="entry name" value="EAL domain-like"/>
    <property type="match status" value="1"/>
</dbReference>
<dbReference type="InterPro" id="IPR001633">
    <property type="entry name" value="EAL_dom"/>
</dbReference>
<dbReference type="Gene3D" id="3.30.70.270">
    <property type="match status" value="1"/>
</dbReference>
<organism evidence="5 6">
    <name type="scientific">Shewanella avicenniae</name>
    <dbReference type="NCBI Taxonomy" id="2814294"/>
    <lineage>
        <taxon>Bacteria</taxon>
        <taxon>Pseudomonadati</taxon>
        <taxon>Pseudomonadota</taxon>
        <taxon>Gammaproteobacteria</taxon>
        <taxon>Alteromonadales</taxon>
        <taxon>Shewanellaceae</taxon>
        <taxon>Shewanella</taxon>
    </lineage>
</organism>
<sequence length="721" mass="80695">MLGKGLNIRAKFFAICTLSICICVAMVLLIAAREHKLSYSELAENSLVATTENFADDLLLTMSESEDSFFIRTQLLKFEKFSYVRSVVVYSPTGEIKEKYIAASVFDNEDMLQLPHFERLSINERIQHFKNSDSVICTRAIGEPNAPIGYVSVESNISKPVAESLTQLVVSALPTSVLILVLALLATYFSFESLLKPLMALVNFTKKVSRSNDYSLQCEVEGRDEVAMLGHAMNDMMDTINTETQRNLQQQAQLKEQKDAMHQLANYDQLTGLVNRRQLMELLDRRINIAKNDSSDFAVIFFDLDDFKSINDHMGHDVGDKLLIGVTEAVLGNLNRGDILGRLGGDEFLLITALGTNAQEVRSLVERIYQTFENSLRIDQWDIHTGLSMGVVFASAANYNRDNIISYADIAMYEAKRLGKGTHKIFEPSMLDDNMRRIQIVGLIPFALEYDEFSMVYQLKIGRNGRIRGIEGLLRWHSPDLGFVSPAEFIPIAESGGKIGDITRWVIKRVISDLAELKKICGDDILVSLNVSSEDLKNPLLEEIINEQLDHHGQSIKNLQFEMTESSYLDDLSSANGFFKKIRDLGGSVALDDFGTGYSSLSCLTEIELDTLKIDRQFIINSIKTQKDRAVLSAILAMARAIGLKTCSEGIETTEQAHYLLEQGCDEMQGYYFAKPVPLDQLELACHRAEESFAKLFDSPTSFGISSNDSDAAKLLIPHKH</sequence>
<keyword evidence="6" id="KW-1185">Reference proteome</keyword>
<dbReference type="InterPro" id="IPR043128">
    <property type="entry name" value="Rev_trsase/Diguanyl_cyclase"/>
</dbReference>
<dbReference type="Pfam" id="PF00563">
    <property type="entry name" value="EAL"/>
    <property type="match status" value="1"/>
</dbReference>
<dbReference type="Proteomes" id="UP000662770">
    <property type="component" value="Chromosome"/>
</dbReference>
<keyword evidence="1" id="KW-0472">Membrane</keyword>
<dbReference type="SUPFAM" id="SSF158472">
    <property type="entry name" value="HAMP domain-like"/>
    <property type="match status" value="1"/>
</dbReference>
<dbReference type="InterPro" id="IPR052155">
    <property type="entry name" value="Biofilm_reg_signaling"/>
</dbReference>
<feature type="transmembrane region" description="Helical" evidence="1">
    <location>
        <begin position="168"/>
        <end position="191"/>
    </location>
</feature>
<name>A0ABX7QMY2_9GAMM</name>
<evidence type="ECO:0000259" key="4">
    <source>
        <dbReference type="PROSITE" id="PS50887"/>
    </source>
</evidence>
<dbReference type="InterPro" id="IPR000160">
    <property type="entry name" value="GGDEF_dom"/>
</dbReference>
<dbReference type="CDD" id="cd01949">
    <property type="entry name" value="GGDEF"/>
    <property type="match status" value="1"/>
</dbReference>
<dbReference type="SMART" id="SM00304">
    <property type="entry name" value="HAMP"/>
    <property type="match status" value="1"/>
</dbReference>
<dbReference type="InterPro" id="IPR029787">
    <property type="entry name" value="Nucleotide_cyclase"/>
</dbReference>
<dbReference type="InterPro" id="IPR035919">
    <property type="entry name" value="EAL_sf"/>
</dbReference>
<dbReference type="PROSITE" id="PS50883">
    <property type="entry name" value="EAL"/>
    <property type="match status" value="1"/>
</dbReference>
<keyword evidence="1" id="KW-0812">Transmembrane</keyword>
<feature type="domain" description="EAL" evidence="2">
    <location>
        <begin position="437"/>
        <end position="690"/>
    </location>
</feature>
<reference evidence="5 6" key="1">
    <citation type="submission" date="2021-03" db="EMBL/GenBank/DDBJ databases">
        <title>Novel species identification of genus Shewanella.</title>
        <authorList>
            <person name="Liu G."/>
            <person name="Zhang Q."/>
        </authorList>
    </citation>
    <scope>NUCLEOTIDE SEQUENCE [LARGE SCALE GENOMIC DNA]</scope>
    <source>
        <strain evidence="5 6">FJAT-51800</strain>
    </source>
</reference>
<dbReference type="PROSITE" id="PS50887">
    <property type="entry name" value="GGDEF"/>
    <property type="match status" value="1"/>
</dbReference>
<evidence type="ECO:0000313" key="6">
    <source>
        <dbReference type="Proteomes" id="UP000662770"/>
    </source>
</evidence>
<dbReference type="PANTHER" id="PTHR44757">
    <property type="entry name" value="DIGUANYLATE CYCLASE DGCP"/>
    <property type="match status" value="1"/>
</dbReference>
<feature type="domain" description="HAMP" evidence="3">
    <location>
        <begin position="192"/>
        <end position="245"/>
    </location>
</feature>
<dbReference type="Gene3D" id="3.20.20.450">
    <property type="entry name" value="EAL domain"/>
    <property type="match status" value="1"/>
</dbReference>
<dbReference type="CDD" id="cd06225">
    <property type="entry name" value="HAMP"/>
    <property type="match status" value="1"/>
</dbReference>
<evidence type="ECO:0000259" key="3">
    <source>
        <dbReference type="PROSITE" id="PS50885"/>
    </source>
</evidence>
<keyword evidence="1" id="KW-1133">Transmembrane helix</keyword>
<dbReference type="SMART" id="SM00267">
    <property type="entry name" value="GGDEF"/>
    <property type="match status" value="1"/>
</dbReference>
<evidence type="ECO:0000313" key="5">
    <source>
        <dbReference type="EMBL" id="QSX32120.1"/>
    </source>
</evidence>
<dbReference type="SUPFAM" id="SSF55073">
    <property type="entry name" value="Nucleotide cyclase"/>
    <property type="match status" value="1"/>
</dbReference>
<evidence type="ECO:0000256" key="1">
    <source>
        <dbReference type="SAM" id="Phobius"/>
    </source>
</evidence>